<organism evidence="10 11">
    <name type="scientific">Kaistia dalseonensis</name>
    <dbReference type="NCBI Taxonomy" id="410840"/>
    <lineage>
        <taxon>Bacteria</taxon>
        <taxon>Pseudomonadati</taxon>
        <taxon>Pseudomonadota</taxon>
        <taxon>Alphaproteobacteria</taxon>
        <taxon>Hyphomicrobiales</taxon>
        <taxon>Kaistiaceae</taxon>
        <taxon>Kaistia</taxon>
    </lineage>
</organism>
<dbReference type="SUPFAM" id="SSF143081">
    <property type="entry name" value="BB1717-like"/>
    <property type="match status" value="1"/>
</dbReference>
<reference evidence="10 11" key="1">
    <citation type="submission" date="2023-07" db="EMBL/GenBank/DDBJ databases">
        <title>Genomic Encyclopedia of Type Strains, Phase IV (KMG-IV): sequencing the most valuable type-strain genomes for metagenomic binning, comparative biology and taxonomic classification.</title>
        <authorList>
            <person name="Goeker M."/>
        </authorList>
    </citation>
    <scope>NUCLEOTIDE SEQUENCE [LARGE SCALE GENOMIC DNA]</scope>
    <source>
        <strain evidence="10 11">B6-8</strain>
    </source>
</reference>
<evidence type="ECO:0000256" key="6">
    <source>
        <dbReference type="ARBA" id="ARBA00023125"/>
    </source>
</evidence>
<evidence type="ECO:0000256" key="4">
    <source>
        <dbReference type="ARBA" id="ARBA00022801"/>
    </source>
</evidence>
<dbReference type="EMBL" id="JAUSVO010000007">
    <property type="protein sequence ID" value="MDQ0440157.1"/>
    <property type="molecule type" value="Genomic_DNA"/>
</dbReference>
<evidence type="ECO:0000313" key="10">
    <source>
        <dbReference type="EMBL" id="MDQ0440157.1"/>
    </source>
</evidence>
<evidence type="ECO:0000256" key="2">
    <source>
        <dbReference type="ARBA" id="ARBA00022670"/>
    </source>
</evidence>
<evidence type="ECO:0000256" key="8">
    <source>
        <dbReference type="RuleBase" id="RU364100"/>
    </source>
</evidence>
<accession>A0ABU0HDX1</accession>
<evidence type="ECO:0000256" key="5">
    <source>
        <dbReference type="ARBA" id="ARBA00023124"/>
    </source>
</evidence>
<evidence type="ECO:0000256" key="3">
    <source>
        <dbReference type="ARBA" id="ARBA00022763"/>
    </source>
</evidence>
<dbReference type="Proteomes" id="UP001241603">
    <property type="component" value="Unassembled WGS sequence"/>
</dbReference>
<comment type="similarity">
    <text evidence="1 8">Belongs to the SOS response-associated peptidase family.</text>
</comment>
<dbReference type="InterPro" id="IPR036590">
    <property type="entry name" value="SRAP-like"/>
</dbReference>
<name>A0ABU0HDX1_9HYPH</name>
<dbReference type="RefSeq" id="WP_266351032.1">
    <property type="nucleotide sequence ID" value="NZ_JAPKNG010000007.1"/>
</dbReference>
<dbReference type="Pfam" id="PF02586">
    <property type="entry name" value="SRAP"/>
    <property type="match status" value="1"/>
</dbReference>
<keyword evidence="3" id="KW-0227">DNA damage</keyword>
<evidence type="ECO:0000313" key="11">
    <source>
        <dbReference type="Proteomes" id="UP001241603"/>
    </source>
</evidence>
<feature type="region of interest" description="Disordered" evidence="9">
    <location>
        <begin position="207"/>
        <end position="253"/>
    </location>
</feature>
<sequence>MCGRYALAVKPEDVEEEFSMIRIEWFPPRYNIAPTQPILVIRADRGERQAALVRWGLIPSWAREPAELPLFFNARAETAATKPAFRGPFRHRRCLIPASGFYEWRKDPGGKKQPFYLRPARSKLVAFAGLWEEWADANGNMLDSATILTTDSNADVAAIHERMPVIIGHGDFDRWLGVGEHGGEALADLLTPAPAGTFQAFAVDPRVNNARNDDPSLQAPLAPADPPPRPLTVSKPKAAPADSGEPPDQLKLL</sequence>
<keyword evidence="11" id="KW-1185">Reference proteome</keyword>
<proteinExistence type="inferred from homology"/>
<dbReference type="EC" id="3.4.-.-" evidence="8"/>
<evidence type="ECO:0000256" key="9">
    <source>
        <dbReference type="SAM" id="MobiDB-lite"/>
    </source>
</evidence>
<dbReference type="PANTHER" id="PTHR13604:SF0">
    <property type="entry name" value="ABASIC SITE PROCESSING PROTEIN HMCES"/>
    <property type="match status" value="1"/>
</dbReference>
<keyword evidence="7" id="KW-0456">Lyase</keyword>
<keyword evidence="5" id="KW-0190">Covalent protein-DNA linkage</keyword>
<gene>
    <name evidence="10" type="ORF">QO014_004570</name>
</gene>
<dbReference type="Gene3D" id="3.90.1680.10">
    <property type="entry name" value="SOS response associated peptidase-like"/>
    <property type="match status" value="1"/>
</dbReference>
<protein>
    <recommendedName>
        <fullName evidence="8">Abasic site processing protein</fullName>
        <ecNumber evidence="8">3.4.-.-</ecNumber>
    </recommendedName>
</protein>
<dbReference type="PANTHER" id="PTHR13604">
    <property type="entry name" value="DC12-RELATED"/>
    <property type="match status" value="1"/>
</dbReference>
<dbReference type="InterPro" id="IPR003738">
    <property type="entry name" value="SRAP"/>
</dbReference>
<keyword evidence="4 8" id="KW-0378">Hydrolase</keyword>
<comment type="caution">
    <text evidence="10">The sequence shown here is derived from an EMBL/GenBank/DDBJ whole genome shotgun (WGS) entry which is preliminary data.</text>
</comment>
<evidence type="ECO:0000256" key="7">
    <source>
        <dbReference type="ARBA" id="ARBA00023239"/>
    </source>
</evidence>
<keyword evidence="2 8" id="KW-0645">Protease</keyword>
<keyword evidence="6" id="KW-0238">DNA-binding</keyword>
<evidence type="ECO:0000256" key="1">
    <source>
        <dbReference type="ARBA" id="ARBA00008136"/>
    </source>
</evidence>